<dbReference type="InterPro" id="IPR033162">
    <property type="entry name" value="TBCD"/>
</dbReference>
<dbReference type="PANTHER" id="PTHR12658">
    <property type="entry name" value="BETA-TUBULIN COFACTOR D"/>
    <property type="match status" value="1"/>
</dbReference>
<dbReference type="Proteomes" id="UP000030693">
    <property type="component" value="Unassembled WGS sequence"/>
</dbReference>
<dbReference type="STRING" id="691883.A0A058ZB56"/>
<proteinExistence type="predicted"/>
<dbReference type="GO" id="GO:0048487">
    <property type="term" value="F:beta-tubulin binding"/>
    <property type="evidence" value="ECO:0007669"/>
    <property type="project" value="InterPro"/>
</dbReference>
<sequence length="1334" mass="137316">MSAPAAPRPAEPGANNDEAVFNAPSYFRESADFMRVLYEVLERELPVEWQTPLLPAPEPLADRPPTLRFEAFQSIVQSDHQYICGQTQWLADVLKVLAQCTVHLLPPAADTAFGHLLSVEARGAAAFAVSSHGASPFVYQAADFAEVSQWASNICLQHCFRNLADSVRGLPLPDIGAYATTCQGPYILDSGVRMTSAKCLAVLSARLAPVVRLRLVADLLDAVAGPAGVPGRETLLRSHDANLLHGVLFTVAEATRRDLSKGAPGGPGLSEELVALLARLTGVACDALTLTVDHFPPGPSRPALRRLVVSVRDTACFLAWALSRHPHPSYVAFEHPVDGQPGTGDRSGGSAALLWLLHGRLARELLAAALFDVSVSIRRGAAAAFQELAGRSSGWALTRGGVTVAGGGDSGLESASGSSRVDRIWSAAGTLAHGVLLSEHLSFYHVGDLRLIERQVLPSICSFDARLVYLPALVVSLAEERITTGHYGDFDGASARQLRLRGGLLLEAMLRSVWKAGGDGADSPGDRLLAALAGHLFWTLGVGPGPAPGPPASAEALHGALCLLLALMPHLLARYRLAPGEVAFLAVMGCDSFAPGLLRQTAALLLAEGPAGAAMALAARRSPALARLWDLVPAPVLGLACRVLEFLQLAPSEPVAGPLAGAQQFEDFARAADWPAWAVLVGAAGILRAGRPAAEAASISNLTAFLWGAGDPLAVQPPALATEEEEEEQEEGIPGPGAAPCLAQAAPLRAAFPTGAFVLGLFARPGSAETPGDEAAFALARQADSVAVAATAAGVDPPAAESWFAPEAAPASEAVRLLRRLADLPVASQPVVACLRGLLDGFCSVAPGFASPYRQASPALARVARVAPGSSPADLWSVLPAMVAGCWPAVSRHLAADQAGLDHRVLARAFGLFSSATATALTKRNFYFALGTILASTDAAGICSIPLPEAVGNGGPPEARLARLLAQGLMDFSSTQTQGDVGSWVRAAAAAAAIPLLDRVLGGGPTVPESVAPAAAQLIRALLLTCVDTVDRVRLSALRAVRRALSLVGVVPLTEAPAGRVPAEVLTAIVHLLGALVDRVPILPGDLAGAVAGGPGGVPAPDLATVWHLAARGAMVRALTRAPGCPVRKAVVARLAEPQAGSTRTSIWLAAVRHPAATHALAAAALTPDHPAKTVPLLGDVLAEQLVPGASPASPSAWAELAQRGAALAMLAGLLWAAGGPTGQARASAYVGRCLTLSASMLRDGDAPVEPCRQVVLAVAAVALPAFTTTTTTTPAGMVPEGDLLGALAALHRGLLEADSHRARPGSGSALADALDERRRLADQAAALAELLGG</sequence>
<dbReference type="GeneID" id="20526842"/>
<gene>
    <name evidence="1" type="ORF">H696_02117</name>
</gene>
<dbReference type="RefSeq" id="XP_009494289.1">
    <property type="nucleotide sequence ID" value="XM_009496014.1"/>
</dbReference>
<dbReference type="EMBL" id="KB932203">
    <property type="protein sequence ID" value="KCV71166.1"/>
    <property type="molecule type" value="Genomic_DNA"/>
</dbReference>
<dbReference type="GO" id="GO:0007023">
    <property type="term" value="P:post-chaperonin tubulin folding pathway"/>
    <property type="evidence" value="ECO:0007669"/>
    <property type="project" value="InterPro"/>
</dbReference>
<dbReference type="GO" id="GO:0005096">
    <property type="term" value="F:GTPase activator activity"/>
    <property type="evidence" value="ECO:0007669"/>
    <property type="project" value="InterPro"/>
</dbReference>
<dbReference type="PANTHER" id="PTHR12658:SF0">
    <property type="entry name" value="TUBULIN-SPECIFIC CHAPERONE D"/>
    <property type="match status" value="1"/>
</dbReference>
<evidence type="ECO:0000313" key="1">
    <source>
        <dbReference type="EMBL" id="KCV71166.1"/>
    </source>
</evidence>
<protein>
    <recommendedName>
        <fullName evidence="3">Tubulin-specific chaperone D C-terminal domain-containing protein</fullName>
    </recommendedName>
</protein>
<evidence type="ECO:0008006" key="3">
    <source>
        <dbReference type="Google" id="ProtNLM"/>
    </source>
</evidence>
<accession>A0A058ZB56</accession>
<reference evidence="1" key="1">
    <citation type="submission" date="2013-04" db="EMBL/GenBank/DDBJ databases">
        <title>The Genome Sequence of Fonticula alba ATCC 38817.</title>
        <authorList>
            <consortium name="The Broad Institute Genomics Platform"/>
            <person name="Russ C."/>
            <person name="Cuomo C."/>
            <person name="Burger G."/>
            <person name="Gray M.W."/>
            <person name="Holland P.W.H."/>
            <person name="King N."/>
            <person name="Lang F.B.F."/>
            <person name="Roger A.J."/>
            <person name="Ruiz-Trillo I."/>
            <person name="Brown M."/>
            <person name="Walker B."/>
            <person name="Young S."/>
            <person name="Zeng Q."/>
            <person name="Gargeya S."/>
            <person name="Fitzgerald M."/>
            <person name="Haas B."/>
            <person name="Abouelleil A."/>
            <person name="Allen A.W."/>
            <person name="Alvarado L."/>
            <person name="Arachchi H.M."/>
            <person name="Berlin A.M."/>
            <person name="Chapman S.B."/>
            <person name="Gainer-Dewar J."/>
            <person name="Goldberg J."/>
            <person name="Griggs A."/>
            <person name="Gujja S."/>
            <person name="Hansen M."/>
            <person name="Howarth C."/>
            <person name="Imamovic A."/>
            <person name="Ireland A."/>
            <person name="Larimer J."/>
            <person name="McCowan C."/>
            <person name="Murphy C."/>
            <person name="Pearson M."/>
            <person name="Poon T.W."/>
            <person name="Priest M."/>
            <person name="Roberts A."/>
            <person name="Saif S."/>
            <person name="Shea T."/>
            <person name="Sisk P."/>
            <person name="Sykes S."/>
            <person name="Wortman J."/>
            <person name="Nusbaum C."/>
            <person name="Birren B."/>
        </authorList>
    </citation>
    <scope>NUCLEOTIDE SEQUENCE [LARGE SCALE GENOMIC DNA]</scope>
    <source>
        <strain evidence="1">ATCC 38817</strain>
    </source>
</reference>
<dbReference type="GO" id="GO:0000226">
    <property type="term" value="P:microtubule cytoskeleton organization"/>
    <property type="evidence" value="ECO:0007669"/>
    <property type="project" value="TreeGrafter"/>
</dbReference>
<dbReference type="GO" id="GO:0007021">
    <property type="term" value="P:tubulin complex assembly"/>
    <property type="evidence" value="ECO:0007669"/>
    <property type="project" value="InterPro"/>
</dbReference>
<organism evidence="1">
    <name type="scientific">Fonticula alba</name>
    <name type="common">Slime mold</name>
    <dbReference type="NCBI Taxonomy" id="691883"/>
    <lineage>
        <taxon>Eukaryota</taxon>
        <taxon>Rotosphaerida</taxon>
        <taxon>Fonticulaceae</taxon>
        <taxon>Fonticula</taxon>
    </lineage>
</organism>
<name>A0A058ZB56_FONAL</name>
<evidence type="ECO:0000313" key="2">
    <source>
        <dbReference type="Proteomes" id="UP000030693"/>
    </source>
</evidence>
<keyword evidence="2" id="KW-1185">Reference proteome</keyword>